<organism evidence="1">
    <name type="scientific">marine sediment metagenome</name>
    <dbReference type="NCBI Taxonomy" id="412755"/>
    <lineage>
        <taxon>unclassified sequences</taxon>
        <taxon>metagenomes</taxon>
        <taxon>ecological metagenomes</taxon>
    </lineage>
</organism>
<dbReference type="Gene3D" id="3.90.550.10">
    <property type="entry name" value="Spore Coat Polysaccharide Biosynthesis Protein SpsA, Chain A"/>
    <property type="match status" value="1"/>
</dbReference>
<protein>
    <submittedName>
        <fullName evidence="1">Uncharacterized protein</fullName>
    </submittedName>
</protein>
<comment type="caution">
    <text evidence="1">The sequence shown here is derived from an EMBL/GenBank/DDBJ whole genome shotgun (WGS) entry which is preliminary data.</text>
</comment>
<feature type="non-terminal residue" evidence="1">
    <location>
        <position position="1"/>
    </location>
</feature>
<sequence length="246" mass="28330">NMGAMHLSVYYRSNRFKDILPVEKILGIDYENARIHCKTSSFPMNRTGWKGDNYFKGTTIFRPIEVNNLAGVFLCKKKAYLEVGGFPDYFPTPSLGEEHKLAQRFTNNGYKLFLASEPKSAVFHFKYGRKDKEPVVPLGPLHDSAVEFPLSLEEMVDESRIVRVDTGNAVTVKEGMYSYVFGRLMIFSCNDSAKRKFKERVKDEIIENNSYTYNNQKINDRNLRERICLDAISAAEMKSLEIHRRA</sequence>
<proteinExistence type="predicted"/>
<dbReference type="EMBL" id="BART01027400">
    <property type="protein sequence ID" value="GAG92598.1"/>
    <property type="molecule type" value="Genomic_DNA"/>
</dbReference>
<evidence type="ECO:0000313" key="1">
    <source>
        <dbReference type="EMBL" id="GAG92598.1"/>
    </source>
</evidence>
<gene>
    <name evidence="1" type="ORF">S01H4_48583</name>
</gene>
<name>X1C864_9ZZZZ</name>
<dbReference type="AlphaFoldDB" id="X1C864"/>
<reference evidence="1" key="1">
    <citation type="journal article" date="2014" name="Front. Microbiol.">
        <title>High frequency of phylogenetically diverse reductive dehalogenase-homologous genes in deep subseafloor sedimentary metagenomes.</title>
        <authorList>
            <person name="Kawai M."/>
            <person name="Futagami T."/>
            <person name="Toyoda A."/>
            <person name="Takaki Y."/>
            <person name="Nishi S."/>
            <person name="Hori S."/>
            <person name="Arai W."/>
            <person name="Tsubouchi T."/>
            <person name="Morono Y."/>
            <person name="Uchiyama I."/>
            <person name="Ito T."/>
            <person name="Fujiyama A."/>
            <person name="Inagaki F."/>
            <person name="Takami H."/>
        </authorList>
    </citation>
    <scope>NUCLEOTIDE SEQUENCE</scope>
    <source>
        <strain evidence="1">Expedition CK06-06</strain>
    </source>
</reference>
<dbReference type="InterPro" id="IPR029044">
    <property type="entry name" value="Nucleotide-diphossugar_trans"/>
</dbReference>
<dbReference type="SUPFAM" id="SSF53448">
    <property type="entry name" value="Nucleotide-diphospho-sugar transferases"/>
    <property type="match status" value="1"/>
</dbReference>
<accession>X1C864</accession>